<dbReference type="AlphaFoldDB" id="A0A1S9M1I5"/>
<feature type="coiled-coil region" evidence="1">
    <location>
        <begin position="292"/>
        <end position="345"/>
    </location>
</feature>
<dbReference type="OrthoDB" id="174137at2"/>
<dbReference type="PANTHER" id="PTHR32182:SF0">
    <property type="entry name" value="DNA REPLICATION AND REPAIR PROTEIN RECF"/>
    <property type="match status" value="1"/>
</dbReference>
<keyword evidence="5" id="KW-1185">Reference proteome</keyword>
<dbReference type="SUPFAM" id="SSF52540">
    <property type="entry name" value="P-loop containing nucleoside triphosphate hydrolases"/>
    <property type="match status" value="1"/>
</dbReference>
<evidence type="ECO:0000313" key="5">
    <source>
        <dbReference type="Proteomes" id="UP001383392"/>
    </source>
</evidence>
<dbReference type="EMBL" id="JAOSJG010000003">
    <property type="protein sequence ID" value="MEK0308991.1"/>
    <property type="molecule type" value="Genomic_DNA"/>
</dbReference>
<evidence type="ECO:0000256" key="1">
    <source>
        <dbReference type="SAM" id="Coils"/>
    </source>
</evidence>
<gene>
    <name evidence="3" type="ORF">B2G44_01165</name>
    <name evidence="2" type="ORF">OC712_00600</name>
</gene>
<protein>
    <recommendedName>
        <fullName evidence="6">AAA family ATPase</fullName>
    </recommendedName>
</protein>
<keyword evidence="1" id="KW-0175">Coiled coil</keyword>
<evidence type="ECO:0008006" key="6">
    <source>
        <dbReference type="Google" id="ProtNLM"/>
    </source>
</evidence>
<dbReference type="GO" id="GO:0006302">
    <property type="term" value="P:double-strand break repair"/>
    <property type="evidence" value="ECO:0007669"/>
    <property type="project" value="TreeGrafter"/>
</dbReference>
<reference evidence="2 5" key="2">
    <citation type="journal article" date="2023" name="Int. J. Syst. Evol. Microbiol.">
        <title>The observation of taxonomic boundaries for the 16SrII and 16SrXXV phytoplasmas using genome-based delimitation.</title>
        <authorList>
            <person name="Rodrigues Jardim B."/>
            <person name="Tran-Nguyen L.T.T."/>
            <person name="Gambley C."/>
            <person name="Al-Sadi A.M."/>
            <person name="Al-Subhi A.M."/>
            <person name="Foissac X."/>
            <person name="Salar P."/>
            <person name="Cai H."/>
            <person name="Yang J.Y."/>
            <person name="Davis R."/>
            <person name="Jones L."/>
            <person name="Rodoni B."/>
            <person name="Constable F.E."/>
        </authorList>
    </citation>
    <scope>NUCLEOTIDE SEQUENCE [LARGE SCALE GENOMIC DNA]</scope>
    <source>
        <strain evidence="2">BAWM-OMN-P75</strain>
    </source>
</reference>
<dbReference type="Proteomes" id="UP001383392">
    <property type="component" value="Unassembled WGS sequence"/>
</dbReference>
<accession>A0A1S9M1I5</accession>
<evidence type="ECO:0000313" key="3">
    <source>
        <dbReference type="EMBL" id="OOP59121.1"/>
    </source>
</evidence>
<dbReference type="Gene3D" id="3.40.1140.10">
    <property type="match status" value="1"/>
</dbReference>
<comment type="caution">
    <text evidence="3">The sequence shown here is derived from an EMBL/GenBank/DDBJ whole genome shotgun (WGS) entry which is preliminary data.</text>
</comment>
<dbReference type="GO" id="GO:0000731">
    <property type="term" value="P:DNA synthesis involved in DNA repair"/>
    <property type="evidence" value="ECO:0007669"/>
    <property type="project" value="TreeGrafter"/>
</dbReference>
<dbReference type="Pfam" id="PF13555">
    <property type="entry name" value="AAA_29"/>
    <property type="match status" value="1"/>
</dbReference>
<reference evidence="3 4" key="1">
    <citation type="submission" date="2017-02" db="EMBL/GenBank/DDBJ databases">
        <title>A draft genome of 'Candidatus Phytoplasma aurantifolia' the agent of the witches-broom disease of lime.</title>
        <authorList>
            <person name="Foissac X."/>
            <person name="Carle P."/>
        </authorList>
    </citation>
    <scope>NUCLEOTIDE SEQUENCE [LARGE SCALE GENOMIC DNA]</scope>
    <source>
        <strain evidence="3 4">WBDL</strain>
    </source>
</reference>
<evidence type="ECO:0000313" key="2">
    <source>
        <dbReference type="EMBL" id="MEK0308991.1"/>
    </source>
</evidence>
<dbReference type="RefSeq" id="WP_078123028.1">
    <property type="nucleotide sequence ID" value="NZ_JAOSJG010000003.1"/>
</dbReference>
<feature type="coiled-coil region" evidence="1">
    <location>
        <begin position="846"/>
        <end position="889"/>
    </location>
</feature>
<evidence type="ECO:0000313" key="4">
    <source>
        <dbReference type="Proteomes" id="UP000189722"/>
    </source>
</evidence>
<dbReference type="EMBL" id="MWKN01000037">
    <property type="protein sequence ID" value="OOP59121.1"/>
    <property type="molecule type" value="Genomic_DNA"/>
</dbReference>
<sequence length="1094" mass="129441">MKKLTKIQLVNWHFFDFQVIDIENNALVSGENGSGKSTLLDALQYVLIGERNHVKFNIAANVNAKRSLESYMRCKIGAENKEFLRDQDVITHILLEFYDNINKKYSIFGCALELSRSGQLKEKFYFIENMKFINNMCVEDDQPKTHKQLFLFLRKYVSDFNFFDTKKQYQNAIGNYLNINVSKYIQMLPKALAFKPLNLQNFVFEFLLEPNPINISSLKNSFKQLKKLEFQIEFEKNKLFYLSNIIDADKKFIHLKEQIQIYQCLVYKVNLKKNHFDLDCFRSKKETDELSLQKLLFKKEQIHLNIENLNNELSVLKSNDRNLLLNNLQKDLVFYQNIEHTLEEKINLFRHQINQELINLKQLQNLSFSEIYLDSINCINDFLNLELSEIKINLPKLKFILEKLWNSISQEIININIQKNDSDKIILDLQKKISDKEKDCRILSSVISVYPRHIQNLIEILNKKLSDFYSFSVSIYPLCELIDINDNLWRNAIEGFLGNRKFNLLIEENYFDQALKIYRNLPQSVDNNFYDIGLVNVAQIPLIKDNFNSLSNKISSNNENALKYIRLLLSNIICELDSVNLKKHKTAITPDCLVYSQYTLRKINPKFYQFPYIGKNSIKMRKNFILSEIQQSNSLLLQHQSSLNKYQEMINLLNKSKLANILISDNFNLYSELFSIKEKIQNVSQRITQLSSDLNLRDAQDNLVTLLDQKKNHNEQLERIFFKIADLKNNLNNYESEIQKIKINLSELNQKLNFLIDKNISTSIEEKINVHLFNYYQKYDNNYDLILNKIHDYLKNIEQQKLTQKIDLINQMQIYLQKYNISNIEARLESLEYFYQEYNFTNSQNLSDYEQEAKELTNKTEIIFKEEFINKLKESIDNTKQQIQKLNQLLSDRPFGNDSYQILIKPSNDPDYKKYYDIISSYDNNDSKNKLFERGLMCENILLDELFDKIISSEEGYEEIAESFLDYRNYMTYDIQIKDMNNNYSLFSKIFREKSGGETQVPFYIIMSICFEQLNSANDNQGCLVLFDEAFNNMDEARIEGMMRFFHSLKIQFIMAIPPQRIVDISPYVQTNLIIIKDDNHVVVENFTRNILNL</sequence>
<dbReference type="STRING" id="180978.B2G44_01165"/>
<proteinExistence type="predicted"/>
<dbReference type="InterPro" id="IPR027417">
    <property type="entry name" value="P-loop_NTPase"/>
</dbReference>
<dbReference type="Gene3D" id="3.40.50.300">
    <property type="entry name" value="P-loop containing nucleotide triphosphate hydrolases"/>
    <property type="match status" value="1"/>
</dbReference>
<dbReference type="PANTHER" id="PTHR32182">
    <property type="entry name" value="DNA REPLICATION AND REPAIR PROTEIN RECF"/>
    <property type="match status" value="1"/>
</dbReference>
<name>A0A1S9M1I5_9MOLU</name>
<dbReference type="Pfam" id="PF13558">
    <property type="entry name" value="SbcC_Walker_B"/>
    <property type="match status" value="1"/>
</dbReference>
<dbReference type="Proteomes" id="UP000189722">
    <property type="component" value="Unassembled WGS sequence"/>
</dbReference>
<feature type="coiled-coil region" evidence="1">
    <location>
        <begin position="696"/>
        <end position="758"/>
    </location>
</feature>
<organism evidence="3 4">
    <name type="scientific">Candidatus Phytoplasma citri</name>
    <dbReference type="NCBI Taxonomy" id="180978"/>
    <lineage>
        <taxon>Bacteria</taxon>
        <taxon>Bacillati</taxon>
        <taxon>Mycoplasmatota</taxon>
        <taxon>Mollicutes</taxon>
        <taxon>Acholeplasmatales</taxon>
        <taxon>Acholeplasmataceae</taxon>
        <taxon>Candidatus Phytoplasma</taxon>
        <taxon>16SrII (Peanut WB group)</taxon>
    </lineage>
</organism>